<reference evidence="1 2" key="2">
    <citation type="journal article" date="2011" name="J. Antibiot.">
        <title>Furaquinocins I and J: novel polyketide isoprenoid hybrid compounds from Streptomyces reveromyceticus SN-593.</title>
        <authorList>
            <person name="Panthee S."/>
            <person name="Takahashi S."/>
            <person name="Takagi H."/>
            <person name="Nogawa T."/>
            <person name="Oowada E."/>
            <person name="Uramoto M."/>
            <person name="Osada H."/>
        </authorList>
    </citation>
    <scope>NUCLEOTIDE SEQUENCE [LARGE SCALE GENOMIC DNA]</scope>
    <source>
        <strain evidence="1 2">SN-593</strain>
    </source>
</reference>
<evidence type="ECO:0000313" key="2">
    <source>
        <dbReference type="Proteomes" id="UP000595703"/>
    </source>
</evidence>
<sequence>MPVTDAADYQWPTCTACHRDLRTDELGRIACRICRDRAERDLNALPGPTGLYAQLSACMAPGASISDGRAPAGRTAPLPVRLAPLDLAARGGVVTVLQTWLVDWHDILGWTHPRWRGNLQQQLDQVVGALRNNLDWASSDHPAFAEFADELAQLVRACRRQTTGERPERRIAVTCPCGGILRVTVSTPGARCSGCDTQYDRIGVLELPLAERVTAA</sequence>
<dbReference type="EMBL" id="AP018365">
    <property type="protein sequence ID" value="BBB01063.1"/>
    <property type="molecule type" value="Genomic_DNA"/>
</dbReference>
<proteinExistence type="predicted"/>
<dbReference type="AlphaFoldDB" id="A0A7U3UYF4"/>
<dbReference type="KEGG" id="arev:RVR_8304"/>
<dbReference type="Proteomes" id="UP000595703">
    <property type="component" value="Chromosome"/>
</dbReference>
<gene>
    <name evidence="1" type="ORF">RVR_8304</name>
</gene>
<reference evidence="1 2" key="3">
    <citation type="journal article" date="2011" name="Nat. Chem. Biol.">
        <title>Reveromycin A biosynthesis uses RevG and RevJ for stereospecific spiroacetal formation.</title>
        <authorList>
            <person name="Takahashi S."/>
            <person name="Toyoda A."/>
            <person name="Sekiyama Y."/>
            <person name="Takagi H."/>
            <person name="Nogawa T."/>
            <person name="Uramoto M."/>
            <person name="Suzuki R."/>
            <person name="Koshino H."/>
            <person name="Kumano T."/>
            <person name="Panthee S."/>
            <person name="Dairi T."/>
            <person name="Ishikawa J."/>
            <person name="Ikeda H."/>
            <person name="Sakaki Y."/>
            <person name="Osada H."/>
        </authorList>
    </citation>
    <scope>NUCLEOTIDE SEQUENCE [LARGE SCALE GENOMIC DNA]</scope>
    <source>
        <strain evidence="1 2">SN-593</strain>
    </source>
</reference>
<reference evidence="1 2" key="1">
    <citation type="journal article" date="2010" name="J. Bacteriol.">
        <title>Biochemical characterization of a novel indole prenyltransferase from Streptomyces sp. SN-593.</title>
        <authorList>
            <person name="Takahashi S."/>
            <person name="Takagi H."/>
            <person name="Toyoda A."/>
            <person name="Uramoto M."/>
            <person name="Nogawa T."/>
            <person name="Ueki M."/>
            <person name="Sakaki Y."/>
            <person name="Osada H."/>
        </authorList>
    </citation>
    <scope>NUCLEOTIDE SEQUENCE [LARGE SCALE GENOMIC DNA]</scope>
    <source>
        <strain evidence="1 2">SN-593</strain>
    </source>
</reference>
<protein>
    <submittedName>
        <fullName evidence="1">Uncharacterized protein</fullName>
    </submittedName>
</protein>
<name>A0A7U3UYF4_9ACTN</name>
<evidence type="ECO:0000313" key="1">
    <source>
        <dbReference type="EMBL" id="BBB01063.1"/>
    </source>
</evidence>
<reference evidence="1 2" key="4">
    <citation type="journal article" date="2020" name="Sci. Rep.">
        <title>beta-carboline chemical signals induce reveromycin production through a LuxR family regulator in Streptomyces sp. SN-593.</title>
        <authorList>
            <person name="Panthee S."/>
            <person name="Kito N."/>
            <person name="Hayashi T."/>
            <person name="Shimizu T."/>
            <person name="Ishikawa J."/>
            <person name="Hamamoto H."/>
            <person name="Osada H."/>
            <person name="Takahashi S."/>
        </authorList>
    </citation>
    <scope>NUCLEOTIDE SEQUENCE [LARGE SCALE GENOMIC DNA]</scope>
    <source>
        <strain evidence="1 2">SN-593</strain>
    </source>
</reference>
<organism evidence="1 2">
    <name type="scientific">Actinacidiphila reveromycinica</name>
    <dbReference type="NCBI Taxonomy" id="659352"/>
    <lineage>
        <taxon>Bacteria</taxon>
        <taxon>Bacillati</taxon>
        <taxon>Actinomycetota</taxon>
        <taxon>Actinomycetes</taxon>
        <taxon>Kitasatosporales</taxon>
        <taxon>Streptomycetaceae</taxon>
        <taxon>Actinacidiphila</taxon>
    </lineage>
</organism>
<keyword evidence="2" id="KW-1185">Reference proteome</keyword>
<dbReference type="RefSeq" id="WP_202237013.1">
    <property type="nucleotide sequence ID" value="NZ_AP018365.1"/>
</dbReference>
<accession>A0A7U3UYF4</accession>